<keyword evidence="8" id="KW-1133">Transmembrane helix</keyword>
<evidence type="ECO:0000256" key="10">
    <source>
        <dbReference type="ARBA" id="ARBA00023316"/>
    </source>
</evidence>
<keyword evidence="9" id="KW-0472">Membrane</keyword>
<keyword evidence="7" id="KW-0573">Peptidoglycan synthesis</keyword>
<dbReference type="PANTHER" id="PTHR30627">
    <property type="entry name" value="PEPTIDOGLYCAN D,D-TRANSPEPTIDASE"/>
    <property type="match status" value="1"/>
</dbReference>
<organism evidence="13 14">
    <name type="scientific">Sulfoacidibacillus ferrooxidans</name>
    <dbReference type="NCBI Taxonomy" id="2005001"/>
    <lineage>
        <taxon>Bacteria</taxon>
        <taxon>Bacillati</taxon>
        <taxon>Bacillota</taxon>
        <taxon>Bacilli</taxon>
        <taxon>Bacillales</taxon>
        <taxon>Alicyclobacillaceae</taxon>
        <taxon>Sulfoacidibacillus</taxon>
    </lineage>
</organism>
<accession>A0A9X2AB98</accession>
<evidence type="ECO:0000256" key="1">
    <source>
        <dbReference type="ARBA" id="ARBA00004167"/>
    </source>
</evidence>
<gene>
    <name evidence="13" type="primary">mrdA_1</name>
    <name evidence="13" type="ORF">MM817_00744</name>
</gene>
<sequence>MSVRREERPVKRRMPRRIQGMFLATVLASGALLVRLGYMQITENQLFQSQVSTQNYDTIPIPGPRGWIYDSEGNVLAADKADFNIVFIRYPNDLASASLIAKRLSPVLKTPANTLLYDMTTSKPGFATVTLVQNASPVELAYVAEHRNSLPGVTMITTPVRVYPKGYEAAHEIGYIGPIPQQDAAQYASEGYDPNSLVGLSGLEEQYQSVLRGKAGAEKIPVDPAGVPLAGGTIHLPAHAGDNIVLNLDGPLEKVAEKALIDRINYLHTLGEPNVYSGTIVVLNVHTGAVLAMASYPTYKPEWWMGGISPQHYQEYLQNDAGLNTAVSGLYMPGSCEKPLTAFAALMNHEISPTLKVDDTGGLQIGTYYMKNWNQAGFGVIGLREALEVSDDTYFYQVGLDMGHFNVNNPPQNMESWLTGPRVAALKQISSMGKQFGLTSPTGIDLPDEATGYVTIANPPTLYDLPAAAIGQEEAYSTIGLATYVAAIANGGYRYQPEMVHEITSSTGHVVKVYQPHLIDKVDVDQKYINLIKQGMELATHGSLGTATYFFGNDPINVAAKTGTAESGIPGRNNSVFIGFAPYNNPEIAVAAVIPNVTGEGFRAATPMAKTVIDAYFAQQAQLAAKAKSTHS</sequence>
<keyword evidence="10" id="KW-0961">Cell wall biogenesis/degradation</keyword>
<dbReference type="SUPFAM" id="SSF56519">
    <property type="entry name" value="Penicillin binding protein dimerisation domain"/>
    <property type="match status" value="1"/>
</dbReference>
<feature type="domain" description="Penicillin-binding protein transpeptidase" evidence="11">
    <location>
        <begin position="278"/>
        <end position="613"/>
    </location>
</feature>
<evidence type="ECO:0000256" key="9">
    <source>
        <dbReference type="ARBA" id="ARBA00023136"/>
    </source>
</evidence>
<dbReference type="Gene3D" id="3.90.1310.10">
    <property type="entry name" value="Penicillin-binding protein 2a (Domain 2)"/>
    <property type="match status" value="1"/>
</dbReference>
<dbReference type="InterPro" id="IPR001460">
    <property type="entry name" value="PCN-bd_Tpept"/>
</dbReference>
<dbReference type="InterPro" id="IPR050515">
    <property type="entry name" value="Beta-lactam/transpept"/>
</dbReference>
<dbReference type="GO" id="GO:0009002">
    <property type="term" value="F:serine-type D-Ala-D-Ala carboxypeptidase activity"/>
    <property type="evidence" value="ECO:0007669"/>
    <property type="project" value="UniProtKB-EC"/>
</dbReference>
<dbReference type="GO" id="GO:0005886">
    <property type="term" value="C:plasma membrane"/>
    <property type="evidence" value="ECO:0007669"/>
    <property type="project" value="UniProtKB-SubCell"/>
</dbReference>
<evidence type="ECO:0000256" key="2">
    <source>
        <dbReference type="ARBA" id="ARBA00004236"/>
    </source>
</evidence>
<proteinExistence type="inferred from homology"/>
<evidence type="ECO:0000256" key="5">
    <source>
        <dbReference type="ARBA" id="ARBA00022692"/>
    </source>
</evidence>
<evidence type="ECO:0000256" key="7">
    <source>
        <dbReference type="ARBA" id="ARBA00022984"/>
    </source>
</evidence>
<name>A0A9X2AB98_9BACL</name>
<evidence type="ECO:0000259" key="12">
    <source>
        <dbReference type="Pfam" id="PF03717"/>
    </source>
</evidence>
<keyword evidence="13" id="KW-0378">Hydrolase</keyword>
<evidence type="ECO:0000313" key="13">
    <source>
        <dbReference type="EMBL" id="MCI0182484.1"/>
    </source>
</evidence>
<dbReference type="AlphaFoldDB" id="A0A9X2AB98"/>
<dbReference type="GO" id="GO:0008360">
    <property type="term" value="P:regulation of cell shape"/>
    <property type="evidence" value="ECO:0007669"/>
    <property type="project" value="UniProtKB-KW"/>
</dbReference>
<dbReference type="InterPro" id="IPR036138">
    <property type="entry name" value="PBP_dimer_sf"/>
</dbReference>
<dbReference type="GO" id="GO:0071972">
    <property type="term" value="F:peptidoglycan L,D-transpeptidase activity"/>
    <property type="evidence" value="ECO:0007669"/>
    <property type="project" value="TreeGrafter"/>
</dbReference>
<dbReference type="Pfam" id="PF03717">
    <property type="entry name" value="PBP_dimer"/>
    <property type="match status" value="1"/>
</dbReference>
<dbReference type="GO" id="GO:0071555">
    <property type="term" value="P:cell wall organization"/>
    <property type="evidence" value="ECO:0007669"/>
    <property type="project" value="UniProtKB-KW"/>
</dbReference>
<evidence type="ECO:0000256" key="8">
    <source>
        <dbReference type="ARBA" id="ARBA00022989"/>
    </source>
</evidence>
<keyword evidence="13" id="KW-0645">Protease</keyword>
<keyword evidence="14" id="KW-1185">Reference proteome</keyword>
<dbReference type="Pfam" id="PF00905">
    <property type="entry name" value="Transpeptidase"/>
    <property type="match status" value="1"/>
</dbReference>
<protein>
    <submittedName>
        <fullName evidence="13">Peptidoglycan D,D-transpeptidase MrdA</fullName>
        <ecNumber evidence="13">3.4.16.4</ecNumber>
    </submittedName>
</protein>
<keyword evidence="6" id="KW-0133">Cell shape</keyword>
<comment type="subcellular location">
    <subcellularLocation>
        <location evidence="2">Cell membrane</location>
    </subcellularLocation>
    <subcellularLocation>
        <location evidence="1">Membrane</location>
        <topology evidence="1">Single-pass membrane protein</topology>
    </subcellularLocation>
</comment>
<dbReference type="InterPro" id="IPR005311">
    <property type="entry name" value="PBP_dimer"/>
</dbReference>
<dbReference type="EMBL" id="JALBUF010000001">
    <property type="protein sequence ID" value="MCI0182484.1"/>
    <property type="molecule type" value="Genomic_DNA"/>
</dbReference>
<dbReference type="PANTHER" id="PTHR30627:SF2">
    <property type="entry name" value="PEPTIDOGLYCAN D,D-TRANSPEPTIDASE MRDA"/>
    <property type="match status" value="1"/>
</dbReference>
<feature type="domain" description="Penicillin-binding protein dimerisation" evidence="12">
    <location>
        <begin position="60"/>
        <end position="229"/>
    </location>
</feature>
<keyword evidence="13" id="KW-0121">Carboxypeptidase</keyword>
<dbReference type="GO" id="GO:0008658">
    <property type="term" value="F:penicillin binding"/>
    <property type="evidence" value="ECO:0007669"/>
    <property type="project" value="InterPro"/>
</dbReference>
<evidence type="ECO:0000256" key="6">
    <source>
        <dbReference type="ARBA" id="ARBA00022960"/>
    </source>
</evidence>
<keyword evidence="5" id="KW-0812">Transmembrane</keyword>
<comment type="caution">
    <text evidence="13">The sequence shown here is derived from an EMBL/GenBank/DDBJ whole genome shotgun (WGS) entry which is preliminary data.</text>
</comment>
<dbReference type="Proteomes" id="UP001139263">
    <property type="component" value="Unassembled WGS sequence"/>
</dbReference>
<dbReference type="EC" id="3.4.16.4" evidence="13"/>
<reference evidence="13" key="1">
    <citation type="submission" date="2022-03" db="EMBL/GenBank/DDBJ databases">
        <title>Draft Genome Sequence of Firmicute Strain S0AB, a Heterotrophic Iron/Sulfur-Oxidizing Extreme Acidophile.</title>
        <authorList>
            <person name="Vergara E."/>
            <person name="Pakostova E."/>
            <person name="Johnson D.B."/>
            <person name="Holmes D.S."/>
        </authorList>
    </citation>
    <scope>NUCLEOTIDE SEQUENCE</scope>
    <source>
        <strain evidence="13">S0AB</strain>
    </source>
</reference>
<dbReference type="RefSeq" id="WP_241712074.1">
    <property type="nucleotide sequence ID" value="NZ_JALBUF010000001.1"/>
</dbReference>
<dbReference type="GO" id="GO:0009252">
    <property type="term" value="P:peptidoglycan biosynthetic process"/>
    <property type="evidence" value="ECO:0007669"/>
    <property type="project" value="UniProtKB-KW"/>
</dbReference>
<evidence type="ECO:0000256" key="3">
    <source>
        <dbReference type="ARBA" id="ARBA00007171"/>
    </source>
</evidence>
<evidence type="ECO:0000259" key="11">
    <source>
        <dbReference type="Pfam" id="PF00905"/>
    </source>
</evidence>
<dbReference type="SUPFAM" id="SSF56601">
    <property type="entry name" value="beta-lactamase/transpeptidase-like"/>
    <property type="match status" value="1"/>
</dbReference>
<dbReference type="InterPro" id="IPR012338">
    <property type="entry name" value="Beta-lactam/transpept-like"/>
</dbReference>
<comment type="similarity">
    <text evidence="3">Belongs to the transpeptidase family.</text>
</comment>
<evidence type="ECO:0000313" key="14">
    <source>
        <dbReference type="Proteomes" id="UP001139263"/>
    </source>
</evidence>
<keyword evidence="4" id="KW-1003">Cell membrane</keyword>
<evidence type="ECO:0000256" key="4">
    <source>
        <dbReference type="ARBA" id="ARBA00022475"/>
    </source>
</evidence>
<dbReference type="Gene3D" id="3.40.710.10">
    <property type="entry name" value="DD-peptidase/beta-lactamase superfamily"/>
    <property type="match status" value="1"/>
</dbReference>